<dbReference type="PANTHER" id="PTHR11700">
    <property type="entry name" value="30S RIBOSOMAL PROTEIN S10 FAMILY MEMBER"/>
    <property type="match status" value="1"/>
</dbReference>
<evidence type="ECO:0000259" key="5">
    <source>
        <dbReference type="SMART" id="SM01403"/>
    </source>
</evidence>
<comment type="similarity">
    <text evidence="1 4">Belongs to the universal ribosomal protein uS10 family.</text>
</comment>
<proteinExistence type="inferred from homology"/>
<dbReference type="AlphaFoldDB" id="A0AB72ZSH5"/>
<evidence type="ECO:0000313" key="6">
    <source>
        <dbReference type="EMBL" id="EKQ71491.1"/>
    </source>
</evidence>
<gene>
    <name evidence="4" type="primary">rpsJ</name>
    <name evidence="6" type="ORF">HMPREF1391_01577</name>
</gene>
<dbReference type="Gene3D" id="3.30.70.600">
    <property type="entry name" value="Ribosomal protein S10 domain"/>
    <property type="match status" value="1"/>
</dbReference>
<keyword evidence="2 4" id="KW-0689">Ribosomal protein</keyword>
<evidence type="ECO:0000256" key="1">
    <source>
        <dbReference type="ARBA" id="ARBA00007102"/>
    </source>
</evidence>
<evidence type="ECO:0000256" key="3">
    <source>
        <dbReference type="ARBA" id="ARBA00023274"/>
    </source>
</evidence>
<dbReference type="GO" id="GO:0000049">
    <property type="term" value="F:tRNA binding"/>
    <property type="evidence" value="ECO:0007669"/>
    <property type="project" value="UniProtKB-UniRule"/>
</dbReference>
<dbReference type="GO" id="GO:0006412">
    <property type="term" value="P:translation"/>
    <property type="evidence" value="ECO:0007669"/>
    <property type="project" value="UniProtKB-UniRule"/>
</dbReference>
<dbReference type="PRINTS" id="PR00971">
    <property type="entry name" value="RIBOSOMALS10"/>
</dbReference>
<dbReference type="GO" id="GO:0005840">
    <property type="term" value="C:ribosome"/>
    <property type="evidence" value="ECO:0007669"/>
    <property type="project" value="UniProtKB-KW"/>
</dbReference>
<evidence type="ECO:0000256" key="2">
    <source>
        <dbReference type="ARBA" id="ARBA00022980"/>
    </source>
</evidence>
<organism evidence="6 7">
    <name type="scientific">Helicobacter pylori GAM100Ai</name>
    <dbReference type="NCBI Taxonomy" id="1159019"/>
    <lineage>
        <taxon>Bacteria</taxon>
        <taxon>Pseudomonadati</taxon>
        <taxon>Campylobacterota</taxon>
        <taxon>Epsilonproteobacteria</taxon>
        <taxon>Campylobacterales</taxon>
        <taxon>Helicobacteraceae</taxon>
        <taxon>Helicobacter</taxon>
    </lineage>
</organism>
<dbReference type="NCBIfam" id="TIGR01049">
    <property type="entry name" value="rpsJ_bact"/>
    <property type="match status" value="1"/>
</dbReference>
<dbReference type="SMART" id="SM01403">
    <property type="entry name" value="Ribosomal_S10"/>
    <property type="match status" value="1"/>
</dbReference>
<keyword evidence="3 4" id="KW-0687">Ribonucleoprotein</keyword>
<comment type="caution">
    <text evidence="6">The sequence shown here is derived from an EMBL/GenBank/DDBJ whole genome shotgun (WGS) entry which is preliminary data.</text>
</comment>
<comment type="function">
    <text evidence="4">Involved in the binding of tRNA to the ribosomes.</text>
</comment>
<dbReference type="GO" id="GO:1990904">
    <property type="term" value="C:ribonucleoprotein complex"/>
    <property type="evidence" value="ECO:0007669"/>
    <property type="project" value="UniProtKB-KW"/>
</dbReference>
<protein>
    <recommendedName>
        <fullName evidence="4">Small ribosomal subunit protein uS10</fullName>
    </recommendedName>
</protein>
<evidence type="ECO:0000313" key="7">
    <source>
        <dbReference type="Proteomes" id="UP000001345"/>
    </source>
</evidence>
<dbReference type="NCBIfam" id="NF001861">
    <property type="entry name" value="PRK00596.1"/>
    <property type="match status" value="1"/>
</dbReference>
<dbReference type="GO" id="GO:0003735">
    <property type="term" value="F:structural constituent of ribosome"/>
    <property type="evidence" value="ECO:0007669"/>
    <property type="project" value="InterPro"/>
</dbReference>
<dbReference type="HAMAP" id="MF_00508">
    <property type="entry name" value="Ribosomal_uS10"/>
    <property type="match status" value="1"/>
</dbReference>
<evidence type="ECO:0000256" key="4">
    <source>
        <dbReference type="HAMAP-Rule" id="MF_00508"/>
    </source>
</evidence>
<dbReference type="EMBL" id="ANFP01000074">
    <property type="protein sequence ID" value="EKQ71491.1"/>
    <property type="molecule type" value="Genomic_DNA"/>
</dbReference>
<accession>A0AB72ZSH5</accession>
<dbReference type="InterPro" id="IPR001848">
    <property type="entry name" value="Ribosomal_uS10"/>
</dbReference>
<dbReference type="InterPro" id="IPR027486">
    <property type="entry name" value="Ribosomal_uS10_dom"/>
</dbReference>
<feature type="domain" description="Small ribosomal subunit protein uS10" evidence="5">
    <location>
        <begin position="14"/>
        <end position="108"/>
    </location>
</feature>
<dbReference type="InterPro" id="IPR018268">
    <property type="entry name" value="Ribosomal_uS10_CS"/>
</dbReference>
<comment type="subunit">
    <text evidence="4">Part of the 30S ribosomal subunit.</text>
</comment>
<dbReference type="SUPFAM" id="SSF54999">
    <property type="entry name" value="Ribosomal protein S10"/>
    <property type="match status" value="1"/>
</dbReference>
<reference evidence="7" key="1">
    <citation type="submission" date="2023-07" db="EMBL/GenBank/DDBJ databases">
        <authorList>
            <person name="Weinstock G."/>
            <person name="Sodergren E."/>
            <person name="Lobos E.A."/>
            <person name="Fulton L."/>
            <person name="Fulton R."/>
            <person name="Courtney L."/>
            <person name="Fronick C."/>
            <person name="O'Laughlin M."/>
            <person name="Godfrey J."/>
            <person name="Wilson R.M."/>
            <person name="Miner T."/>
            <person name="Farmer C."/>
            <person name="Delehaunty K."/>
            <person name="Cordes M."/>
            <person name="Minx P."/>
            <person name="Tomlinson C."/>
            <person name="Chen J."/>
            <person name="Wollam A."/>
            <person name="Pepin K.H."/>
            <person name="Bhonagiri V."/>
            <person name="Zhang X."/>
            <person name="Suruliraj S."/>
            <person name="Antonio M."/>
            <person name="Secka O."/>
            <person name="Thomas J."/>
            <person name="Warren W."/>
            <person name="Mitreva M."/>
            <person name="Mardis E.R."/>
            <person name="Wilson R.K."/>
        </authorList>
    </citation>
    <scope>NUCLEOTIDE SEQUENCE [LARGE SCALE GENOMIC DNA]</scope>
    <source>
        <strain evidence="7">GAM100Ai</strain>
    </source>
</reference>
<dbReference type="Proteomes" id="UP000001345">
    <property type="component" value="Unassembled WGS sequence"/>
</dbReference>
<name>A0AB72ZSH5_HELPX</name>
<dbReference type="Pfam" id="PF00338">
    <property type="entry name" value="Ribosomal_S10"/>
    <property type="match status" value="1"/>
</dbReference>
<dbReference type="InterPro" id="IPR036838">
    <property type="entry name" value="Ribosomal_uS10_dom_sf"/>
</dbReference>
<dbReference type="FunFam" id="3.30.70.600:FF:000003">
    <property type="entry name" value="30S ribosomal protein S10"/>
    <property type="match status" value="1"/>
</dbReference>
<sequence length="113" mass="12992">MKRVLLGEFMEKIRLKLKAYDHRVLDRSVVAIVEAVKRSGSEIRGPIPLPTKNKRYTVLRSPHVNKDSREQFEIRVYSRLIDIISATPETVDSLMKLDLAPEVDVEVTSMETK</sequence>
<dbReference type="PROSITE" id="PS00361">
    <property type="entry name" value="RIBOSOMAL_S10"/>
    <property type="match status" value="1"/>
</dbReference>